<feature type="transmembrane region" description="Helical" evidence="8">
    <location>
        <begin position="235"/>
        <end position="254"/>
    </location>
</feature>
<dbReference type="GO" id="GO:0005886">
    <property type="term" value="C:plasma membrane"/>
    <property type="evidence" value="ECO:0007669"/>
    <property type="project" value="UniProtKB-SubCell"/>
</dbReference>
<evidence type="ECO:0000256" key="7">
    <source>
        <dbReference type="ARBA" id="ARBA00023136"/>
    </source>
</evidence>
<keyword evidence="4" id="KW-1003">Cell membrane</keyword>
<evidence type="ECO:0000256" key="2">
    <source>
        <dbReference type="ARBA" id="ARBA00005658"/>
    </source>
</evidence>
<evidence type="ECO:0000256" key="6">
    <source>
        <dbReference type="ARBA" id="ARBA00022989"/>
    </source>
</evidence>
<protein>
    <submittedName>
        <fullName evidence="9">Choline transporter</fullName>
    </submittedName>
</protein>
<evidence type="ECO:0000256" key="1">
    <source>
        <dbReference type="ARBA" id="ARBA00004651"/>
    </source>
</evidence>
<feature type="transmembrane region" description="Helical" evidence="8">
    <location>
        <begin position="194"/>
        <end position="215"/>
    </location>
</feature>
<feature type="transmembrane region" description="Helical" evidence="8">
    <location>
        <begin position="415"/>
        <end position="436"/>
    </location>
</feature>
<name>A0A2N4UUV4_9GAMM</name>
<feature type="transmembrane region" description="Helical" evidence="8">
    <location>
        <begin position="457"/>
        <end position="476"/>
    </location>
</feature>
<keyword evidence="6 8" id="KW-1133">Transmembrane helix</keyword>
<feature type="transmembrane region" description="Helical" evidence="8">
    <location>
        <begin position="327"/>
        <end position="345"/>
    </location>
</feature>
<reference evidence="9 10" key="1">
    <citation type="journal article" date="2018" name="Syst. Appl. Microbiol.">
        <title>Photobacterium carnosum sp. nov., isolated from spoiled modified atmosphere packaged poultry meat.</title>
        <authorList>
            <person name="Hilgarth M."/>
            <person name="Fuertes S."/>
            <person name="Ehrmann M."/>
            <person name="Vogel R.F."/>
        </authorList>
    </citation>
    <scope>NUCLEOTIDE SEQUENCE [LARGE SCALE GENOMIC DNA]</scope>
    <source>
        <strain evidence="9 10">TMW 2.2021</strain>
    </source>
</reference>
<dbReference type="InterPro" id="IPR018093">
    <property type="entry name" value="BCCT_CS"/>
</dbReference>
<accession>A0A2N4UUV4</accession>
<keyword evidence="7 8" id="KW-0472">Membrane</keyword>
<evidence type="ECO:0000313" key="10">
    <source>
        <dbReference type="Proteomes" id="UP000234420"/>
    </source>
</evidence>
<dbReference type="PROSITE" id="PS01303">
    <property type="entry name" value="BCCT"/>
    <property type="match status" value="1"/>
</dbReference>
<feature type="transmembrane region" description="Helical" evidence="8">
    <location>
        <begin position="15"/>
        <end position="33"/>
    </location>
</feature>
<sequence length="642" mass="70917">MNTLRKNFELIDKPTFFGALTMLILVVVPLLLFPKEGAEWIAVAKTFMTDTLGFLYLALGMAAFFFMIYIVFSDIGQIKLGDADEAPEFKTASWAAMLFCGGIGASILYWGAIEWAYYYQSPPFQLEPGSEEAVRWAATYGVFHWGPIAWCIYLVPAVPIAYFFYVRKQPVLKVSAALMPVIGEARSHGWVGKVIDVLFIFGLLGGGATTLGLAAPLITEGAHYLFGTPKNTQTQIIVLLLCTCIFGYSAYAGMEKGIKVLSNINFWGALGLLTFILIAGPTIFMLETGLDSLGRMLSNFFVMATWAEPFGGYGTFEDTHFPQDWTIFYWAWWLVFAPSMGLFIARISRGRTIKQMVTGSIFFGSMGCFLFFMVLGNYGLSLQLSGTLDVVGILNAEGATKAIFSILEQLPFSTIVIAVFTLLCLIFTATTFDSISYILASVVQNDVTEEPMRWNRLFWAFAMSFMPSVLMFMGGLETLQTAAIVGGLPLLFITVMLMISAVKAASLDLSHQDGYEDPVININIEELPDVDPWSKEGMALAKFEQLKDIAIEAANTERDALNAIWKIKKTIRAEALARGDSGADMGDVPQELADELHRLTAEAMVAKEAKLEASELAQEARIVFNDIIKQKEEISELEEQKA</sequence>
<keyword evidence="3" id="KW-0813">Transport</keyword>
<dbReference type="Proteomes" id="UP000234420">
    <property type="component" value="Unassembled WGS sequence"/>
</dbReference>
<evidence type="ECO:0000313" key="9">
    <source>
        <dbReference type="EMBL" id="PLC58800.1"/>
    </source>
</evidence>
<dbReference type="PANTHER" id="PTHR30047:SF7">
    <property type="entry name" value="HIGH-AFFINITY CHOLINE TRANSPORT PROTEIN"/>
    <property type="match status" value="1"/>
</dbReference>
<dbReference type="NCBIfam" id="TIGR00842">
    <property type="entry name" value="bcct"/>
    <property type="match status" value="1"/>
</dbReference>
<evidence type="ECO:0000256" key="8">
    <source>
        <dbReference type="SAM" id="Phobius"/>
    </source>
</evidence>
<feature type="transmembrane region" description="Helical" evidence="8">
    <location>
        <begin position="92"/>
        <end position="113"/>
    </location>
</feature>
<dbReference type="AlphaFoldDB" id="A0A2N4UUV4"/>
<feature type="transmembrane region" description="Helical" evidence="8">
    <location>
        <begin position="482"/>
        <end position="502"/>
    </location>
</feature>
<dbReference type="PANTHER" id="PTHR30047">
    <property type="entry name" value="HIGH-AFFINITY CHOLINE TRANSPORT PROTEIN-RELATED"/>
    <property type="match status" value="1"/>
</dbReference>
<dbReference type="InterPro" id="IPR000060">
    <property type="entry name" value="BCCT_transptr"/>
</dbReference>
<feature type="transmembrane region" description="Helical" evidence="8">
    <location>
        <begin position="266"/>
        <end position="286"/>
    </location>
</feature>
<keyword evidence="10" id="KW-1185">Reference proteome</keyword>
<gene>
    <name evidence="9" type="ORF">CIK00_05250</name>
</gene>
<comment type="caution">
    <text evidence="9">The sequence shown here is derived from an EMBL/GenBank/DDBJ whole genome shotgun (WGS) entry which is preliminary data.</text>
</comment>
<keyword evidence="5 8" id="KW-0812">Transmembrane</keyword>
<feature type="transmembrane region" description="Helical" evidence="8">
    <location>
        <begin position="53"/>
        <end position="72"/>
    </location>
</feature>
<dbReference type="OrthoDB" id="9775735at2"/>
<comment type="similarity">
    <text evidence="2">Belongs to the BCCT transporter (TC 2.A.15) family.</text>
</comment>
<evidence type="ECO:0000256" key="4">
    <source>
        <dbReference type="ARBA" id="ARBA00022475"/>
    </source>
</evidence>
<evidence type="ECO:0000256" key="3">
    <source>
        <dbReference type="ARBA" id="ARBA00022448"/>
    </source>
</evidence>
<evidence type="ECO:0000256" key="5">
    <source>
        <dbReference type="ARBA" id="ARBA00022692"/>
    </source>
</evidence>
<feature type="transmembrane region" description="Helical" evidence="8">
    <location>
        <begin position="357"/>
        <end position="380"/>
    </location>
</feature>
<organism evidence="9 10">
    <name type="scientific">Photobacterium carnosum</name>
    <dbReference type="NCBI Taxonomy" id="2023717"/>
    <lineage>
        <taxon>Bacteria</taxon>
        <taxon>Pseudomonadati</taxon>
        <taxon>Pseudomonadota</taxon>
        <taxon>Gammaproteobacteria</taxon>
        <taxon>Vibrionales</taxon>
        <taxon>Vibrionaceae</taxon>
        <taxon>Photobacterium</taxon>
    </lineage>
</organism>
<dbReference type="EMBL" id="NPIB01000004">
    <property type="protein sequence ID" value="PLC58800.1"/>
    <property type="molecule type" value="Genomic_DNA"/>
</dbReference>
<dbReference type="RefSeq" id="WP_101767874.1">
    <property type="nucleotide sequence ID" value="NZ_BPPU01000002.1"/>
</dbReference>
<feature type="transmembrane region" description="Helical" evidence="8">
    <location>
        <begin position="142"/>
        <end position="165"/>
    </location>
</feature>
<dbReference type="GO" id="GO:0022857">
    <property type="term" value="F:transmembrane transporter activity"/>
    <property type="evidence" value="ECO:0007669"/>
    <property type="project" value="InterPro"/>
</dbReference>
<comment type="subcellular location">
    <subcellularLocation>
        <location evidence="1">Cell membrane</location>
        <topology evidence="1">Multi-pass membrane protein</topology>
    </subcellularLocation>
</comment>
<dbReference type="Pfam" id="PF02028">
    <property type="entry name" value="BCCT"/>
    <property type="match status" value="1"/>
</dbReference>
<proteinExistence type="inferred from homology"/>